<feature type="compositionally biased region" description="Acidic residues" evidence="1">
    <location>
        <begin position="15"/>
        <end position="32"/>
    </location>
</feature>
<dbReference type="InterPro" id="IPR016024">
    <property type="entry name" value="ARM-type_fold"/>
</dbReference>
<dbReference type="PANTHER" id="PTHR36379:SF1">
    <property type="entry name" value="PUTATIVE RECOMBINATION INITIATION DEFECT 1-RELATED"/>
    <property type="match status" value="1"/>
</dbReference>
<evidence type="ECO:0000256" key="1">
    <source>
        <dbReference type="SAM" id="MobiDB-lite"/>
    </source>
</evidence>
<dbReference type="GO" id="GO:0042138">
    <property type="term" value="P:meiotic DNA double-strand break formation"/>
    <property type="evidence" value="ECO:0007669"/>
    <property type="project" value="InterPro"/>
</dbReference>
<dbReference type="Proteomes" id="UP001346149">
    <property type="component" value="Unassembled WGS sequence"/>
</dbReference>
<reference evidence="2 3" key="1">
    <citation type="journal article" date="2023" name="Hortic Res">
        <title>Pangenome of water caltrop reveals structural variations and asymmetric subgenome divergence after allopolyploidization.</title>
        <authorList>
            <person name="Zhang X."/>
            <person name="Chen Y."/>
            <person name="Wang L."/>
            <person name="Yuan Y."/>
            <person name="Fang M."/>
            <person name="Shi L."/>
            <person name="Lu R."/>
            <person name="Comes H.P."/>
            <person name="Ma Y."/>
            <person name="Chen Y."/>
            <person name="Huang G."/>
            <person name="Zhou Y."/>
            <person name="Zheng Z."/>
            <person name="Qiu Y."/>
        </authorList>
    </citation>
    <scope>NUCLEOTIDE SEQUENCE [LARGE SCALE GENOMIC DNA]</scope>
    <source>
        <strain evidence="2">F231</strain>
    </source>
</reference>
<dbReference type="PANTHER" id="PTHR36379">
    <property type="entry name" value="PROTEIN PRD1"/>
    <property type="match status" value="1"/>
</dbReference>
<gene>
    <name evidence="2" type="ORF">SAY86_016562</name>
</gene>
<keyword evidence="3" id="KW-1185">Reference proteome</keyword>
<accession>A0AAN7LCG1</accession>
<dbReference type="InterPro" id="IPR044968">
    <property type="entry name" value="PRD1"/>
</dbReference>
<sequence>MYFDDSHSPDLPQQIDDDDDDDDNNEPGEVDETIPCSRGHRSSLNLRTAQGGAICLVCVANLLTACPRPSTLHVSYALSQLSQALSQPPFLKSLLTFHSHFLTSPLVHALSSFDDEPIARQIIDLVSDVCVGGGGLSLAREFVARISSVLSSRALAWSRRQCFTLNCLGVLLNCQEESCITSIKDKDGLISNLVTGLQLPSEDIRGEILFVLYKFSLHLYSSMEGDEPDPFLPYCPKLLYLSLDALQKTVSDDVRSNCIALLTVLTHRGLLQSPYANCTSSLAPGSDDSIQISNSPDGLPLHSLFAEAIKGPLLSSDEQVQSGILDLIFHYLSCEKDQMKKIQLLVESSIGDYIFEILRLPGK</sequence>
<organism evidence="2 3">
    <name type="scientific">Trapa natans</name>
    <name type="common">Water chestnut</name>
    <dbReference type="NCBI Taxonomy" id="22666"/>
    <lineage>
        <taxon>Eukaryota</taxon>
        <taxon>Viridiplantae</taxon>
        <taxon>Streptophyta</taxon>
        <taxon>Embryophyta</taxon>
        <taxon>Tracheophyta</taxon>
        <taxon>Spermatophyta</taxon>
        <taxon>Magnoliopsida</taxon>
        <taxon>eudicotyledons</taxon>
        <taxon>Gunneridae</taxon>
        <taxon>Pentapetalae</taxon>
        <taxon>rosids</taxon>
        <taxon>malvids</taxon>
        <taxon>Myrtales</taxon>
        <taxon>Lythraceae</taxon>
        <taxon>Trapa</taxon>
    </lineage>
</organism>
<feature type="region of interest" description="Disordered" evidence="1">
    <location>
        <begin position="1"/>
        <end position="37"/>
    </location>
</feature>
<name>A0AAN7LCG1_TRANT</name>
<evidence type="ECO:0000313" key="2">
    <source>
        <dbReference type="EMBL" id="KAK4782460.1"/>
    </source>
</evidence>
<dbReference type="AlphaFoldDB" id="A0AAN7LCG1"/>
<proteinExistence type="predicted"/>
<evidence type="ECO:0000313" key="3">
    <source>
        <dbReference type="Proteomes" id="UP001346149"/>
    </source>
</evidence>
<dbReference type="SUPFAM" id="SSF48371">
    <property type="entry name" value="ARM repeat"/>
    <property type="match status" value="1"/>
</dbReference>
<dbReference type="EMBL" id="JAXQNO010000016">
    <property type="protein sequence ID" value="KAK4782460.1"/>
    <property type="molecule type" value="Genomic_DNA"/>
</dbReference>
<comment type="caution">
    <text evidence="2">The sequence shown here is derived from an EMBL/GenBank/DDBJ whole genome shotgun (WGS) entry which is preliminary data.</text>
</comment>
<protein>
    <submittedName>
        <fullName evidence="2">Uncharacterized protein</fullName>
    </submittedName>
</protein>